<reference evidence="1" key="1">
    <citation type="submission" date="2022-07" db="EMBL/GenBank/DDBJ databases">
        <title>Genome Sequence of Leucocoprinus birnbaumii.</title>
        <authorList>
            <person name="Buettner E."/>
        </authorList>
    </citation>
    <scope>NUCLEOTIDE SEQUENCE</scope>
    <source>
        <strain evidence="1">VT141</strain>
    </source>
</reference>
<name>A0AAD5VU01_9AGAR</name>
<accession>A0AAD5VU01</accession>
<organism evidence="1 2">
    <name type="scientific">Leucocoprinus birnbaumii</name>
    <dbReference type="NCBI Taxonomy" id="56174"/>
    <lineage>
        <taxon>Eukaryota</taxon>
        <taxon>Fungi</taxon>
        <taxon>Dikarya</taxon>
        <taxon>Basidiomycota</taxon>
        <taxon>Agaricomycotina</taxon>
        <taxon>Agaricomycetes</taxon>
        <taxon>Agaricomycetidae</taxon>
        <taxon>Agaricales</taxon>
        <taxon>Agaricineae</taxon>
        <taxon>Agaricaceae</taxon>
        <taxon>Leucocoprinus</taxon>
    </lineage>
</organism>
<evidence type="ECO:0000313" key="2">
    <source>
        <dbReference type="Proteomes" id="UP001213000"/>
    </source>
</evidence>
<dbReference type="AlphaFoldDB" id="A0AAD5VU01"/>
<sequence length="139" mass="14935">MSSMKTHCGEEESAVLVLDLAEPREGDVVRVAITDGVGLGLTRHQEQNGLHDCWIRKASLLSQVLHSSRALRTLAKFGPQLFASLTPVSDIGDSIDLIVDEAGSVSHSHTHPSVLLNLEEREATSHSLISTVPFTEATG</sequence>
<comment type="caution">
    <text evidence="1">The sequence shown here is derived from an EMBL/GenBank/DDBJ whole genome shotgun (WGS) entry which is preliminary data.</text>
</comment>
<dbReference type="Proteomes" id="UP001213000">
    <property type="component" value="Unassembled WGS sequence"/>
</dbReference>
<keyword evidence="2" id="KW-1185">Reference proteome</keyword>
<dbReference type="EMBL" id="JANIEX010000270">
    <property type="protein sequence ID" value="KAJ3569794.1"/>
    <property type="molecule type" value="Genomic_DNA"/>
</dbReference>
<protein>
    <submittedName>
        <fullName evidence="1">Uncharacterized protein</fullName>
    </submittedName>
</protein>
<evidence type="ECO:0000313" key="1">
    <source>
        <dbReference type="EMBL" id="KAJ3569794.1"/>
    </source>
</evidence>
<gene>
    <name evidence="1" type="ORF">NP233_g4822</name>
</gene>
<proteinExistence type="predicted"/>